<dbReference type="AlphaFoldDB" id="X0YEB6"/>
<organism evidence="1">
    <name type="scientific">marine sediment metagenome</name>
    <dbReference type="NCBI Taxonomy" id="412755"/>
    <lineage>
        <taxon>unclassified sequences</taxon>
        <taxon>metagenomes</taxon>
        <taxon>ecological metagenomes</taxon>
    </lineage>
</organism>
<sequence length="229" mass="26922">MEEIKIYETPLSDGEHKEHSIAGLIREAPIRYHLIDVVKNLKHGRSAEDQKMIDEWIAMMELSERGAPFSSAIVNMAFDEAVPYSPEIKEIEVDTQAVDVLLYNGDFDIMDWDDENDPKNYVKFDDIFEKWVFEDDEWETIKPLEWFKGWSLYVNDNINDDRTDHDGSMYEDELIFVSPNGDRYSYVETHCMMTGWNFDGDKVTLVYKDTIPPKNEKIDKKDNDEDIRI</sequence>
<evidence type="ECO:0000313" key="1">
    <source>
        <dbReference type="EMBL" id="GAG54274.1"/>
    </source>
</evidence>
<proteinExistence type="predicted"/>
<gene>
    <name evidence="1" type="ORF">S01H4_19016</name>
</gene>
<accession>X0YEB6</accession>
<comment type="caution">
    <text evidence="1">The sequence shown here is derived from an EMBL/GenBank/DDBJ whole genome shotgun (WGS) entry which is preliminary data.</text>
</comment>
<reference evidence="1" key="1">
    <citation type="journal article" date="2014" name="Front. Microbiol.">
        <title>High frequency of phylogenetically diverse reductive dehalogenase-homologous genes in deep subseafloor sedimentary metagenomes.</title>
        <authorList>
            <person name="Kawai M."/>
            <person name="Futagami T."/>
            <person name="Toyoda A."/>
            <person name="Takaki Y."/>
            <person name="Nishi S."/>
            <person name="Hori S."/>
            <person name="Arai W."/>
            <person name="Tsubouchi T."/>
            <person name="Morono Y."/>
            <person name="Uchiyama I."/>
            <person name="Ito T."/>
            <person name="Fujiyama A."/>
            <person name="Inagaki F."/>
            <person name="Takami H."/>
        </authorList>
    </citation>
    <scope>NUCLEOTIDE SEQUENCE</scope>
    <source>
        <strain evidence="1">Expedition CK06-06</strain>
    </source>
</reference>
<dbReference type="EMBL" id="BART01008457">
    <property type="protein sequence ID" value="GAG54274.1"/>
    <property type="molecule type" value="Genomic_DNA"/>
</dbReference>
<name>X0YEB6_9ZZZZ</name>
<protein>
    <submittedName>
        <fullName evidence="1">Uncharacterized protein</fullName>
    </submittedName>
</protein>